<keyword evidence="13" id="KW-1185">Reference proteome</keyword>
<dbReference type="GO" id="GO:0008120">
    <property type="term" value="F:ceramide glucosyltransferase activity"/>
    <property type="evidence" value="ECO:0007669"/>
    <property type="project" value="UniProtKB-EC"/>
</dbReference>
<evidence type="ECO:0000256" key="8">
    <source>
        <dbReference type="ARBA" id="ARBA00022692"/>
    </source>
</evidence>
<dbReference type="EC" id="2.4.1.80" evidence="5"/>
<comment type="pathway">
    <text evidence="2">Lipid metabolism; sphingolipid metabolism.</text>
</comment>
<evidence type="ECO:0000256" key="7">
    <source>
        <dbReference type="ARBA" id="ARBA00022679"/>
    </source>
</evidence>
<dbReference type="Pfam" id="PF13506">
    <property type="entry name" value="Glyco_transf_21"/>
    <property type="match status" value="1"/>
</dbReference>
<comment type="pathway">
    <text evidence="3">Sphingolipid metabolism.</text>
</comment>
<dbReference type="Gene3D" id="3.90.550.10">
    <property type="entry name" value="Spore Coat Polysaccharide Biosynthesis Protein SpsA, Chain A"/>
    <property type="match status" value="1"/>
</dbReference>
<keyword evidence="7" id="KW-0808">Transferase</keyword>
<evidence type="ECO:0000256" key="4">
    <source>
        <dbReference type="ARBA" id="ARBA00006739"/>
    </source>
</evidence>
<evidence type="ECO:0000256" key="2">
    <source>
        <dbReference type="ARBA" id="ARBA00004760"/>
    </source>
</evidence>
<organism evidence="13">
    <name type="scientific">Chlorella variabilis</name>
    <name type="common">Green alga</name>
    <dbReference type="NCBI Taxonomy" id="554065"/>
    <lineage>
        <taxon>Eukaryota</taxon>
        <taxon>Viridiplantae</taxon>
        <taxon>Chlorophyta</taxon>
        <taxon>core chlorophytes</taxon>
        <taxon>Trebouxiophyceae</taxon>
        <taxon>Chlorellales</taxon>
        <taxon>Chlorellaceae</taxon>
        <taxon>Chlorella clade</taxon>
        <taxon>Chlorella</taxon>
    </lineage>
</organism>
<comment type="similarity">
    <text evidence="4">Belongs to the glycosyltransferase 2 family.</text>
</comment>
<evidence type="ECO:0000256" key="5">
    <source>
        <dbReference type="ARBA" id="ARBA00012699"/>
    </source>
</evidence>
<dbReference type="UniPathway" id="UPA00222"/>
<feature type="transmembrane region" description="Helical" evidence="11">
    <location>
        <begin position="298"/>
        <end position="317"/>
    </location>
</feature>
<dbReference type="OrthoDB" id="1483400at2759"/>
<dbReference type="EMBL" id="GL433844">
    <property type="protein sequence ID" value="EFN55647.1"/>
    <property type="molecule type" value="Genomic_DNA"/>
</dbReference>
<dbReference type="AlphaFoldDB" id="E1ZFD4"/>
<sequence>MANWRSVLSLDYGGSLEYVFVLEDKTDPAYAVITTLIRELQGRRPVRIQSAGFAEHTSQKVHNLLAGIRQASPDSQYALCLDDDVLLHPGLLASLVRDMEADAGLFMATGYPFDVPAEDACLLAYAALSYHLPLIVPFSVKERTQFVWGGCMLFRTSEMRHDSRGILRAWADGGYSDDLTVASQCTEQQLTIYCPGYSIFPQWIEGGYPLRRWWNYLRRQLYVMDTYSNEHNRRTNHSLAALHAFASWGVVLPATTVMLRLLLWVLAILLLPTQQVYGGPDGSSYLWLRLFGIDRCPWSLASLASFFLSIVYLMLALRWMTSTVLDLFCALNPKLKRHQLDTFSWPKLWLGFYLNNAVIPVCIAYTFLTKHIDWSGIRYWRQHGKIIRVVHSYERS</sequence>
<dbReference type="InterPro" id="IPR029044">
    <property type="entry name" value="Nucleotide-diphossugar_trans"/>
</dbReference>
<dbReference type="InParanoid" id="E1ZFD4"/>
<dbReference type="GO" id="GO:0006679">
    <property type="term" value="P:glucosylceramide biosynthetic process"/>
    <property type="evidence" value="ECO:0007669"/>
    <property type="project" value="TreeGrafter"/>
</dbReference>
<evidence type="ECO:0000256" key="9">
    <source>
        <dbReference type="ARBA" id="ARBA00022989"/>
    </source>
</evidence>
<gene>
    <name evidence="12" type="ORF">CHLNCDRAFT_133847</name>
</gene>
<keyword evidence="6" id="KW-0328">Glycosyltransferase</keyword>
<dbReference type="PANTHER" id="PTHR12726">
    <property type="entry name" value="CERAMIDE GLUCOSYLTRANSFERASE"/>
    <property type="match status" value="1"/>
</dbReference>
<evidence type="ECO:0000256" key="11">
    <source>
        <dbReference type="SAM" id="Phobius"/>
    </source>
</evidence>
<keyword evidence="9 11" id="KW-1133">Transmembrane helix</keyword>
<dbReference type="eggNOG" id="KOG2547">
    <property type="taxonomic scope" value="Eukaryota"/>
</dbReference>
<protein>
    <recommendedName>
        <fullName evidence="5">ceramide glucosyltransferase</fullName>
        <ecNumber evidence="5">2.4.1.80</ecNumber>
    </recommendedName>
</protein>
<feature type="transmembrane region" description="Helical" evidence="11">
    <location>
        <begin position="348"/>
        <end position="368"/>
    </location>
</feature>
<evidence type="ECO:0000313" key="13">
    <source>
        <dbReference type="Proteomes" id="UP000008141"/>
    </source>
</evidence>
<dbReference type="FunCoup" id="E1ZFD4">
    <property type="interactions" value="61"/>
</dbReference>
<evidence type="ECO:0000313" key="12">
    <source>
        <dbReference type="EMBL" id="EFN55647.1"/>
    </source>
</evidence>
<dbReference type="OMA" id="CKVFIAM"/>
<dbReference type="STRING" id="554065.E1ZFD4"/>
<keyword evidence="10 11" id="KW-0472">Membrane</keyword>
<evidence type="ECO:0000256" key="3">
    <source>
        <dbReference type="ARBA" id="ARBA00004991"/>
    </source>
</evidence>
<feature type="transmembrane region" description="Helical" evidence="11">
    <location>
        <begin position="245"/>
        <end position="271"/>
    </location>
</feature>
<evidence type="ECO:0000256" key="6">
    <source>
        <dbReference type="ARBA" id="ARBA00022676"/>
    </source>
</evidence>
<keyword evidence="8 11" id="KW-0812">Transmembrane</keyword>
<dbReference type="InterPro" id="IPR025993">
    <property type="entry name" value="Ceramide_glucosylTrfase"/>
</dbReference>
<accession>E1ZFD4</accession>
<dbReference type="GO" id="GO:0016020">
    <property type="term" value="C:membrane"/>
    <property type="evidence" value="ECO:0007669"/>
    <property type="project" value="UniProtKB-SubCell"/>
</dbReference>
<dbReference type="Proteomes" id="UP000008141">
    <property type="component" value="Unassembled WGS sequence"/>
</dbReference>
<dbReference type="SUPFAM" id="SSF53448">
    <property type="entry name" value="Nucleotide-diphospho-sugar transferases"/>
    <property type="match status" value="1"/>
</dbReference>
<name>E1ZFD4_CHLVA</name>
<reference evidence="12 13" key="1">
    <citation type="journal article" date="2010" name="Plant Cell">
        <title>The Chlorella variabilis NC64A genome reveals adaptation to photosymbiosis, coevolution with viruses, and cryptic sex.</title>
        <authorList>
            <person name="Blanc G."/>
            <person name="Duncan G."/>
            <person name="Agarkova I."/>
            <person name="Borodovsky M."/>
            <person name="Gurnon J."/>
            <person name="Kuo A."/>
            <person name="Lindquist E."/>
            <person name="Lucas S."/>
            <person name="Pangilinan J."/>
            <person name="Polle J."/>
            <person name="Salamov A."/>
            <person name="Terry A."/>
            <person name="Yamada T."/>
            <person name="Dunigan D.D."/>
            <person name="Grigoriev I.V."/>
            <person name="Claverie J.M."/>
            <person name="Van Etten J.L."/>
        </authorList>
    </citation>
    <scope>NUCLEOTIDE SEQUENCE [LARGE SCALE GENOMIC DNA]</scope>
    <source>
        <strain evidence="12 13">NC64A</strain>
    </source>
</reference>
<evidence type="ECO:0000256" key="10">
    <source>
        <dbReference type="ARBA" id="ARBA00023136"/>
    </source>
</evidence>
<comment type="subcellular location">
    <subcellularLocation>
        <location evidence="1">Membrane</location>
        <topology evidence="1">Multi-pass membrane protein</topology>
    </subcellularLocation>
</comment>
<dbReference type="KEGG" id="cvr:CHLNCDRAFT_133847"/>
<dbReference type="PANTHER" id="PTHR12726:SF0">
    <property type="entry name" value="CERAMIDE GLUCOSYLTRANSFERASE"/>
    <property type="match status" value="1"/>
</dbReference>
<evidence type="ECO:0000256" key="1">
    <source>
        <dbReference type="ARBA" id="ARBA00004141"/>
    </source>
</evidence>
<proteinExistence type="inferred from homology"/>
<dbReference type="GeneID" id="17355075"/>
<dbReference type="RefSeq" id="XP_005847749.1">
    <property type="nucleotide sequence ID" value="XM_005847687.1"/>
</dbReference>